<feature type="region of interest" description="Disordered" evidence="1">
    <location>
        <begin position="170"/>
        <end position="200"/>
    </location>
</feature>
<sequence length="227" mass="24648">MHSSKSEIISSDDVSAHYSNDTTCHHLSLQVFSLILLSLCDVKCANHPPAPHQTAASKAAAAAALTHTNESARCALSALHDSLRRRPAFRANWTANHKGETSLARVVSGPRPYVRAPANRGPLLIHGGAGPARAPPVPTENYFNSQYDIAAGERETSFLRHQAVCHDLGVDSESSNERTVRKKHEESSSTFQADASHRLSESSPFDPTRFFIHGSNCSPQALQLVCY</sequence>
<feature type="compositionally biased region" description="Basic and acidic residues" evidence="1">
    <location>
        <begin position="175"/>
        <end position="187"/>
    </location>
</feature>
<evidence type="ECO:0000256" key="1">
    <source>
        <dbReference type="SAM" id="MobiDB-lite"/>
    </source>
</evidence>
<comment type="caution">
    <text evidence="2">The sequence shown here is derived from an EMBL/GenBank/DDBJ whole genome shotgun (WGS) entry which is preliminary data.</text>
</comment>
<gene>
    <name evidence="2" type="ORF">CDAR_580641</name>
</gene>
<reference evidence="2 3" key="1">
    <citation type="submission" date="2021-06" db="EMBL/GenBank/DDBJ databases">
        <title>Caerostris darwini draft genome.</title>
        <authorList>
            <person name="Kono N."/>
            <person name="Arakawa K."/>
        </authorList>
    </citation>
    <scope>NUCLEOTIDE SEQUENCE [LARGE SCALE GENOMIC DNA]</scope>
</reference>
<dbReference type="Proteomes" id="UP001054837">
    <property type="component" value="Unassembled WGS sequence"/>
</dbReference>
<evidence type="ECO:0000313" key="3">
    <source>
        <dbReference type="Proteomes" id="UP001054837"/>
    </source>
</evidence>
<organism evidence="2 3">
    <name type="scientific">Caerostris darwini</name>
    <dbReference type="NCBI Taxonomy" id="1538125"/>
    <lineage>
        <taxon>Eukaryota</taxon>
        <taxon>Metazoa</taxon>
        <taxon>Ecdysozoa</taxon>
        <taxon>Arthropoda</taxon>
        <taxon>Chelicerata</taxon>
        <taxon>Arachnida</taxon>
        <taxon>Araneae</taxon>
        <taxon>Araneomorphae</taxon>
        <taxon>Entelegynae</taxon>
        <taxon>Araneoidea</taxon>
        <taxon>Araneidae</taxon>
        <taxon>Caerostris</taxon>
    </lineage>
</organism>
<protein>
    <submittedName>
        <fullName evidence="2">Uncharacterized protein</fullName>
    </submittedName>
</protein>
<dbReference type="AlphaFoldDB" id="A0AAV4R7S0"/>
<accession>A0AAV4R7S0</accession>
<name>A0AAV4R7S0_9ARAC</name>
<keyword evidence="3" id="KW-1185">Reference proteome</keyword>
<evidence type="ECO:0000313" key="2">
    <source>
        <dbReference type="EMBL" id="GIY16227.1"/>
    </source>
</evidence>
<dbReference type="EMBL" id="BPLQ01005651">
    <property type="protein sequence ID" value="GIY16227.1"/>
    <property type="molecule type" value="Genomic_DNA"/>
</dbReference>
<proteinExistence type="predicted"/>